<evidence type="ECO:0000313" key="1">
    <source>
        <dbReference type="EMBL" id="JAP82047.1"/>
    </source>
</evidence>
<proteinExistence type="predicted"/>
<protein>
    <submittedName>
        <fullName evidence="1">28 kDa Metastriate family member</fullName>
    </submittedName>
</protein>
<dbReference type="GO" id="GO:0008237">
    <property type="term" value="F:metallopeptidase activity"/>
    <property type="evidence" value="ECO:0007669"/>
    <property type="project" value="InterPro"/>
</dbReference>
<reference evidence="1" key="1">
    <citation type="journal article" date="2016" name="Ticks Tick Borne Dis.">
        <title>De novo assembly and annotation of the salivary gland transcriptome of Rhipicephalus appendiculatus male and female ticks during blood feeding.</title>
        <authorList>
            <person name="de Castro M.H."/>
            <person name="de Klerk D."/>
            <person name="Pienaar R."/>
            <person name="Latif A.A."/>
            <person name="Rees D.J."/>
            <person name="Mans B.J."/>
        </authorList>
    </citation>
    <scope>NUCLEOTIDE SEQUENCE</scope>
    <source>
        <tissue evidence="1">Salivary glands</tissue>
    </source>
</reference>
<dbReference type="AlphaFoldDB" id="A0A131YSY0"/>
<sequence length="280" mass="32457">MMECTRYNDWGYIQIAFNARVIGTMERIVILGLICLIKVVVNATTEEPSEEGSPKFQQILKGHKQWWDVVPPNETAEKIGDNVKVKAYVFYDQYYNNAQKRRKRATGEDQNAENPYKQYFENLFSQVQQYFKNQSILVTFKVEEVMENKNLSVLSGPFFDSQRTLENLTKYGQSLSKPKNTIFYLFTWNQYPFLASYITTGKAFGTSDRETKETFCSNNVSGAVIRHYHGSDVYWTTVKATAVIFGSDHFTSFSTQDRQKMKERFSHCPPNMDDQEIPAC</sequence>
<accession>A0A131YSY0</accession>
<dbReference type="Gene3D" id="3.40.390.10">
    <property type="entry name" value="Collagenase (Catalytic Domain)"/>
    <property type="match status" value="1"/>
</dbReference>
<dbReference type="InterPro" id="IPR024079">
    <property type="entry name" value="MetalloPept_cat_dom_sf"/>
</dbReference>
<organism evidence="1">
    <name type="scientific">Rhipicephalus appendiculatus</name>
    <name type="common">Brown ear tick</name>
    <dbReference type="NCBI Taxonomy" id="34631"/>
    <lineage>
        <taxon>Eukaryota</taxon>
        <taxon>Metazoa</taxon>
        <taxon>Ecdysozoa</taxon>
        <taxon>Arthropoda</taxon>
        <taxon>Chelicerata</taxon>
        <taxon>Arachnida</taxon>
        <taxon>Acari</taxon>
        <taxon>Parasitiformes</taxon>
        <taxon>Ixodida</taxon>
        <taxon>Ixodoidea</taxon>
        <taxon>Ixodidae</taxon>
        <taxon>Rhipicephalinae</taxon>
        <taxon>Rhipicephalus</taxon>
        <taxon>Rhipicephalus</taxon>
    </lineage>
</organism>
<dbReference type="EMBL" id="GEDV01006510">
    <property type="protein sequence ID" value="JAP82047.1"/>
    <property type="molecule type" value="Transcribed_RNA"/>
</dbReference>
<name>A0A131YSY0_RHIAP</name>